<dbReference type="GO" id="GO:0005737">
    <property type="term" value="C:cytoplasm"/>
    <property type="evidence" value="ECO:0007669"/>
    <property type="project" value="UniProtKB-SubCell"/>
</dbReference>
<gene>
    <name evidence="15" type="primary">aat</name>
    <name evidence="16" type="ORF">Z042_21735</name>
</gene>
<evidence type="ECO:0000256" key="1">
    <source>
        <dbReference type="ARBA" id="ARBA00004496"/>
    </source>
</evidence>
<comment type="catalytic activity">
    <reaction evidence="6 15">
        <text>N-terminal L-arginyl-[protein] + L-leucyl-tRNA(Leu) = N-terminal L-leucyl-L-arginyl-[protein] + tRNA(Leu) + H(+)</text>
        <dbReference type="Rhea" id="RHEA:50416"/>
        <dbReference type="Rhea" id="RHEA-COMP:9613"/>
        <dbReference type="Rhea" id="RHEA-COMP:9622"/>
        <dbReference type="Rhea" id="RHEA-COMP:12672"/>
        <dbReference type="Rhea" id="RHEA-COMP:12673"/>
        <dbReference type="ChEBI" id="CHEBI:15378"/>
        <dbReference type="ChEBI" id="CHEBI:64719"/>
        <dbReference type="ChEBI" id="CHEBI:78442"/>
        <dbReference type="ChEBI" id="CHEBI:78494"/>
        <dbReference type="ChEBI" id="CHEBI:133044"/>
        <dbReference type="EC" id="2.3.2.6"/>
    </reaction>
</comment>
<evidence type="ECO:0000256" key="3">
    <source>
        <dbReference type="ARBA" id="ARBA00022679"/>
    </source>
</evidence>
<name>W0LIY4_9GAMM</name>
<dbReference type="HAMAP" id="MF_00688">
    <property type="entry name" value="Leu_Phe_trans"/>
    <property type="match status" value="1"/>
</dbReference>
<comment type="function">
    <text evidence="8 15">Functions in the N-end rule pathway of protein degradation where it conjugates Leu, Phe and, less efficiently, Met from aminoacyl-tRNAs to the N-termini of proteins containing an N-terminal arginine or lysine.</text>
</comment>
<evidence type="ECO:0000256" key="10">
    <source>
        <dbReference type="ARBA" id="ARBA00066767"/>
    </source>
</evidence>
<dbReference type="EMBL" id="CP007044">
    <property type="protein sequence ID" value="AHG21940.1"/>
    <property type="molecule type" value="Genomic_DNA"/>
</dbReference>
<sequence>MRIVKLSPQSLVFPSPEGALREPNGLLAMGGDLAPSRLLAAYERGIFPWFSPGEPILWWSPDPRAVMFPEECHASRSLKRFLRNNPFQITLNHDFAAVIAACAQRPPAEGTWIGPEIQQAYLQLHRQGNAHSVEVWQGDELVGGLYGVAQGALFCGESMFSRTANASKCALMAFNRHFTAYGGELVDCQVLNTHTARLGARDIPRRQFLQLLSNLQRKVLAPECWLPQVIPPQQVEPPSPAG</sequence>
<evidence type="ECO:0000256" key="6">
    <source>
        <dbReference type="ARBA" id="ARBA00050652"/>
    </source>
</evidence>
<dbReference type="InterPro" id="IPR016181">
    <property type="entry name" value="Acyl_CoA_acyltransferase"/>
</dbReference>
<evidence type="ECO:0000256" key="9">
    <source>
        <dbReference type="ARBA" id="ARBA00061535"/>
    </source>
</evidence>
<evidence type="ECO:0000256" key="12">
    <source>
        <dbReference type="ARBA" id="ARBA00077136"/>
    </source>
</evidence>
<proteinExistence type="inferred from homology"/>
<dbReference type="OrthoDB" id="9790282at2"/>
<keyword evidence="3 15" id="KW-0808">Transferase</keyword>
<dbReference type="GO" id="GO:0030163">
    <property type="term" value="P:protein catabolic process"/>
    <property type="evidence" value="ECO:0007669"/>
    <property type="project" value="UniProtKB-UniRule"/>
</dbReference>
<comment type="subcellular location">
    <subcellularLocation>
        <location evidence="1 15">Cytoplasm</location>
    </subcellularLocation>
</comment>
<dbReference type="Gene3D" id="3.40.630.70">
    <property type="entry name" value="Leucyl/phenylalanyl-tRNA-protein transferase, C-terminal domain"/>
    <property type="match status" value="1"/>
</dbReference>
<comment type="catalytic activity">
    <reaction evidence="7 15">
        <text>N-terminal L-lysyl-[protein] + L-leucyl-tRNA(Leu) = N-terminal L-leucyl-L-lysyl-[protein] + tRNA(Leu) + H(+)</text>
        <dbReference type="Rhea" id="RHEA:12340"/>
        <dbReference type="Rhea" id="RHEA-COMP:9613"/>
        <dbReference type="Rhea" id="RHEA-COMP:9622"/>
        <dbReference type="Rhea" id="RHEA-COMP:12670"/>
        <dbReference type="Rhea" id="RHEA-COMP:12671"/>
        <dbReference type="ChEBI" id="CHEBI:15378"/>
        <dbReference type="ChEBI" id="CHEBI:65249"/>
        <dbReference type="ChEBI" id="CHEBI:78442"/>
        <dbReference type="ChEBI" id="CHEBI:78494"/>
        <dbReference type="ChEBI" id="CHEBI:133043"/>
        <dbReference type="EC" id="2.3.2.6"/>
    </reaction>
</comment>
<dbReference type="InterPro" id="IPR004616">
    <property type="entry name" value="Leu/Phe-tRNA_Trfase"/>
</dbReference>
<dbReference type="HOGENOM" id="CLU_075045_0_0_6"/>
<dbReference type="FunFam" id="3.40.630.70:FF:000001">
    <property type="entry name" value="Leucyl/phenylalanyl-tRNA--protein transferase"/>
    <property type="match status" value="1"/>
</dbReference>
<evidence type="ECO:0000256" key="11">
    <source>
        <dbReference type="ARBA" id="ARBA00074372"/>
    </source>
</evidence>
<evidence type="ECO:0000256" key="4">
    <source>
        <dbReference type="ARBA" id="ARBA00023315"/>
    </source>
</evidence>
<dbReference type="NCBIfam" id="TIGR00667">
    <property type="entry name" value="aat"/>
    <property type="match status" value="1"/>
</dbReference>
<keyword evidence="17" id="KW-1185">Reference proteome</keyword>
<dbReference type="Pfam" id="PF03588">
    <property type="entry name" value="Leu_Phe_trans"/>
    <property type="match status" value="1"/>
</dbReference>
<evidence type="ECO:0000256" key="5">
    <source>
        <dbReference type="ARBA" id="ARBA00050607"/>
    </source>
</evidence>
<dbReference type="PANTHER" id="PTHR30098:SF2">
    <property type="entry name" value="LEUCYL_PHENYLALANYL-TRNA--PROTEIN TRANSFERASE"/>
    <property type="match status" value="1"/>
</dbReference>
<dbReference type="FunFam" id="3.30.70.3550:FF:000001">
    <property type="entry name" value="Leucyl/phenylalanyl-tRNA--protein transferase"/>
    <property type="match status" value="1"/>
</dbReference>
<evidence type="ECO:0000313" key="17">
    <source>
        <dbReference type="Proteomes" id="UP000019030"/>
    </source>
</evidence>
<keyword evidence="4 15" id="KW-0012">Acyltransferase</keyword>
<dbReference type="STRING" id="1441930.Z042_21735"/>
<accession>W0LIY4</accession>
<dbReference type="Proteomes" id="UP000019030">
    <property type="component" value="Chromosome"/>
</dbReference>
<dbReference type="AlphaFoldDB" id="W0LIY4"/>
<evidence type="ECO:0000313" key="16">
    <source>
        <dbReference type="EMBL" id="AHG21940.1"/>
    </source>
</evidence>
<dbReference type="EC" id="2.3.2.6" evidence="10 15"/>
<evidence type="ECO:0000256" key="7">
    <source>
        <dbReference type="ARBA" id="ARBA00051538"/>
    </source>
</evidence>
<dbReference type="KEGG" id="sfo:Z042_21735"/>
<comment type="catalytic activity">
    <reaction evidence="5 15">
        <text>L-phenylalanyl-tRNA(Phe) + an N-terminal L-alpha-aminoacyl-[protein] = an N-terminal L-phenylalanyl-L-alpha-aminoacyl-[protein] + tRNA(Phe)</text>
        <dbReference type="Rhea" id="RHEA:43632"/>
        <dbReference type="Rhea" id="RHEA-COMP:9668"/>
        <dbReference type="Rhea" id="RHEA-COMP:9699"/>
        <dbReference type="Rhea" id="RHEA-COMP:10636"/>
        <dbReference type="Rhea" id="RHEA-COMP:10637"/>
        <dbReference type="ChEBI" id="CHEBI:78442"/>
        <dbReference type="ChEBI" id="CHEBI:78531"/>
        <dbReference type="ChEBI" id="CHEBI:78597"/>
        <dbReference type="ChEBI" id="CHEBI:83561"/>
        <dbReference type="EC" id="2.3.2.6"/>
    </reaction>
</comment>
<reference evidence="16 17" key="1">
    <citation type="submission" date="2014-01" db="EMBL/GenBank/DDBJ databases">
        <title>Isolation of Serratia multitudinisentens RB-25 from Ex-Landfill site.</title>
        <authorList>
            <person name="Robson E.H.J."/>
        </authorList>
    </citation>
    <scope>NUCLEOTIDE SEQUENCE [LARGE SCALE GENOMIC DNA]</scope>
    <source>
        <strain evidence="16 17">RB-25</strain>
    </source>
</reference>
<dbReference type="InterPro" id="IPR042221">
    <property type="entry name" value="Leu/Phe-tRNA_Trfase_N"/>
</dbReference>
<evidence type="ECO:0000256" key="13">
    <source>
        <dbReference type="ARBA" id="ARBA00077165"/>
    </source>
</evidence>
<dbReference type="PATRIC" id="fig|1441930.4.peg.4292"/>
<reference evidence="16 17" key="2">
    <citation type="submission" date="2015-03" db="EMBL/GenBank/DDBJ databases">
        <authorList>
            <person name="Chan K.-G."/>
        </authorList>
    </citation>
    <scope>NUCLEOTIDE SEQUENCE [LARGE SCALE GENOMIC DNA]</scope>
    <source>
        <strain evidence="16 17">RB-25</strain>
    </source>
</reference>
<evidence type="ECO:0000256" key="15">
    <source>
        <dbReference type="HAMAP-Rule" id="MF_00688"/>
    </source>
</evidence>
<comment type="similarity">
    <text evidence="9 15">Belongs to the L/F-transferase family.</text>
</comment>
<evidence type="ECO:0000256" key="2">
    <source>
        <dbReference type="ARBA" id="ARBA00022490"/>
    </source>
</evidence>
<protein>
    <recommendedName>
        <fullName evidence="11 15">Leucyl/phenylalanyl-tRNA--protein transferase</fullName>
        <ecNumber evidence="10 15">2.3.2.6</ecNumber>
    </recommendedName>
    <alternativeName>
        <fullName evidence="12 15">L/F-transferase</fullName>
    </alternativeName>
    <alternativeName>
        <fullName evidence="13 15">Leucyltransferase</fullName>
    </alternativeName>
    <alternativeName>
        <fullName evidence="14 15">Phenyalanyltransferase</fullName>
    </alternativeName>
</protein>
<dbReference type="RefSeq" id="WP_024911893.1">
    <property type="nucleotide sequence ID" value="NZ_CP007044.2"/>
</dbReference>
<organism evidence="16 17">
    <name type="scientific">Chania multitudinisentens RB-25</name>
    <dbReference type="NCBI Taxonomy" id="1441930"/>
    <lineage>
        <taxon>Bacteria</taxon>
        <taxon>Pseudomonadati</taxon>
        <taxon>Pseudomonadota</taxon>
        <taxon>Gammaproteobacteria</taxon>
        <taxon>Enterobacterales</taxon>
        <taxon>Yersiniaceae</taxon>
        <taxon>Chania</taxon>
    </lineage>
</organism>
<dbReference type="SUPFAM" id="SSF55729">
    <property type="entry name" value="Acyl-CoA N-acyltransferases (Nat)"/>
    <property type="match status" value="1"/>
</dbReference>
<dbReference type="PANTHER" id="PTHR30098">
    <property type="entry name" value="LEUCYL/PHENYLALANYL-TRNA--PROTEIN TRANSFERASE"/>
    <property type="match status" value="1"/>
</dbReference>
<dbReference type="GO" id="GO:0008914">
    <property type="term" value="F:leucyl-tRNA--protein transferase activity"/>
    <property type="evidence" value="ECO:0007669"/>
    <property type="project" value="UniProtKB-UniRule"/>
</dbReference>
<dbReference type="InterPro" id="IPR042203">
    <property type="entry name" value="Leu/Phe-tRNA_Trfase_C"/>
</dbReference>
<dbReference type="Gene3D" id="3.30.70.3550">
    <property type="entry name" value="Leucyl/phenylalanyl-tRNA-protein transferase, N-terminal domain"/>
    <property type="match status" value="1"/>
</dbReference>
<dbReference type="eggNOG" id="COG2360">
    <property type="taxonomic scope" value="Bacteria"/>
</dbReference>
<keyword evidence="2 15" id="KW-0963">Cytoplasm</keyword>
<evidence type="ECO:0000256" key="8">
    <source>
        <dbReference type="ARBA" id="ARBA00054043"/>
    </source>
</evidence>
<evidence type="ECO:0000256" key="14">
    <source>
        <dbReference type="ARBA" id="ARBA00083640"/>
    </source>
</evidence>